<keyword evidence="3" id="KW-1185">Reference proteome</keyword>
<feature type="region of interest" description="Disordered" evidence="1">
    <location>
        <begin position="205"/>
        <end position="233"/>
    </location>
</feature>
<feature type="region of interest" description="Disordered" evidence="1">
    <location>
        <begin position="958"/>
        <end position="1003"/>
    </location>
</feature>
<feature type="compositionally biased region" description="Polar residues" evidence="1">
    <location>
        <begin position="827"/>
        <end position="836"/>
    </location>
</feature>
<feature type="region of interest" description="Disordered" evidence="1">
    <location>
        <begin position="1132"/>
        <end position="1167"/>
    </location>
</feature>
<dbReference type="PANTHER" id="PTHR31008:SF2">
    <property type="entry name" value="COP1-INTERACTING PROTEIN-LIKE PROTEIN"/>
    <property type="match status" value="1"/>
</dbReference>
<feature type="region of interest" description="Disordered" evidence="1">
    <location>
        <begin position="866"/>
        <end position="945"/>
    </location>
</feature>
<feature type="compositionally biased region" description="Basic and acidic residues" evidence="1">
    <location>
        <begin position="596"/>
        <end position="627"/>
    </location>
</feature>
<evidence type="ECO:0000313" key="3">
    <source>
        <dbReference type="Proteomes" id="UP000030748"/>
    </source>
</evidence>
<dbReference type="STRING" id="4155.A0A022QZ25"/>
<feature type="compositionally biased region" description="Low complexity" evidence="1">
    <location>
        <begin position="959"/>
        <end position="971"/>
    </location>
</feature>
<feature type="region of interest" description="Disordered" evidence="1">
    <location>
        <begin position="588"/>
        <end position="853"/>
    </location>
</feature>
<name>A0A022QZ25_ERYGU</name>
<feature type="compositionally biased region" description="Basic and acidic residues" evidence="1">
    <location>
        <begin position="866"/>
        <end position="878"/>
    </location>
</feature>
<feature type="region of interest" description="Disordered" evidence="1">
    <location>
        <begin position="276"/>
        <end position="398"/>
    </location>
</feature>
<protein>
    <recommendedName>
        <fullName evidence="4">COP1-interacting protein 7</fullName>
    </recommendedName>
</protein>
<feature type="compositionally biased region" description="Basic and acidic residues" evidence="1">
    <location>
        <begin position="715"/>
        <end position="731"/>
    </location>
</feature>
<accession>A0A022QZ25</accession>
<feature type="compositionally biased region" description="Basic residues" evidence="1">
    <location>
        <begin position="1091"/>
        <end position="1103"/>
    </location>
</feature>
<feature type="compositionally biased region" description="Polar residues" evidence="1">
    <location>
        <begin position="919"/>
        <end position="941"/>
    </location>
</feature>
<feature type="compositionally biased region" description="Basic and acidic residues" evidence="1">
    <location>
        <begin position="360"/>
        <end position="381"/>
    </location>
</feature>
<dbReference type="PANTHER" id="PTHR31008">
    <property type="entry name" value="COP1-INTERACTING PROTEIN-RELATED"/>
    <property type="match status" value="1"/>
</dbReference>
<feature type="compositionally biased region" description="Polar residues" evidence="1">
    <location>
        <begin position="746"/>
        <end position="773"/>
    </location>
</feature>
<evidence type="ECO:0000313" key="2">
    <source>
        <dbReference type="EMBL" id="EYU32568.1"/>
    </source>
</evidence>
<feature type="compositionally biased region" description="Polar residues" evidence="1">
    <location>
        <begin position="1134"/>
        <end position="1145"/>
    </location>
</feature>
<dbReference type="Proteomes" id="UP000030748">
    <property type="component" value="Unassembled WGS sequence"/>
</dbReference>
<gene>
    <name evidence="2" type="ORF">MIMGU_mgv1a000420mg</name>
</gene>
<feature type="region of interest" description="Disordered" evidence="1">
    <location>
        <begin position="1062"/>
        <end position="1120"/>
    </location>
</feature>
<dbReference type="eggNOG" id="ENOG502QUP9">
    <property type="taxonomic scope" value="Eukaryota"/>
</dbReference>
<proteinExistence type="predicted"/>
<feature type="compositionally biased region" description="Basic and acidic residues" evidence="1">
    <location>
        <begin position="694"/>
        <end position="706"/>
    </location>
</feature>
<feature type="compositionally biased region" description="Low complexity" evidence="1">
    <location>
        <begin position="93"/>
        <end position="103"/>
    </location>
</feature>
<feature type="compositionally biased region" description="Polar residues" evidence="1">
    <location>
        <begin position="209"/>
        <end position="223"/>
    </location>
</feature>
<feature type="compositionally biased region" description="Basic and acidic residues" evidence="1">
    <location>
        <begin position="972"/>
        <end position="989"/>
    </location>
</feature>
<dbReference type="AlphaFoldDB" id="A0A022QZ25"/>
<evidence type="ECO:0008006" key="4">
    <source>
        <dbReference type="Google" id="ProtNLM"/>
    </source>
</evidence>
<dbReference type="EMBL" id="KI630827">
    <property type="protein sequence ID" value="EYU32568.1"/>
    <property type="molecule type" value="Genomic_DNA"/>
</dbReference>
<sequence length="1167" mass="127877">MKQSTRLSSAVFQLTPTRTRCDLIIIANGKKEKIASGLLSPFLAHLKTAQDQIAEGGYSILLEPETGSDAPWFVRFVSTPEILERPGAPPPEANESSSPEGNSKVQLLKVLETRKRVLQKEQGMAFARAVAAGFDIDLVAPLVTFAESFGAMRLMHACSRFMDLWKSKHETGQWLDIEELSPMKPSGVVLSHTPNKHDKSNLELAAENNGDSGSTINSGSPAPNGQHEYFQGQFPHPVFPTWPMHAPGGAQPIFQAYPVQGMPYYPTYTGNGSFYQPHHYSTEQSPSDFGPHSGKKRQSFDVGNSNNGSGSRDVDRTESLDDMASDAEVSHSRKPRRKSVGSNGKHSGTVVIRNLNYITSKEKKTGSETSSDSHSDIDEASSKSGGIHLKSGDKLNLGNDEVSVLGKDTDDRHWQAFQDCLLRGNDEDAQAENEGVKIKRHKNSASDDTLALRAQDKGEIQDTRMRDIRRISGSMSRGPRGSGDEFLFSGADNDFKGSNDETDIHSSESNGRGILFRSNEEFIVGSQRNHLNFRNSSDPLAVDSFEGAVGKINIDSSNGIAEETLIVPFRSMSLDQVGGTDRTAINIDSEIPSKYQKMESKGSKSKVNYEPHDLSLRPERGTDKRSIGYDLAPDYEMQVRAKVSGEEGKTNASDVKGGSRKSDKDRMSKVTPDSSHKQRSGGAIRKGKLSKLSPLEEARARAESLRSYKANLQKMKKEKEETEMKRIESLKLQRQKRIAARGGSTSGKVSTPSPQTKQLQPKFSNTTNRGSKFSDSEPGLSSPLQRSKIRISPGSTESYKASKVIHMAGNRVTRSSSSISEMKRESNGVTPDTKASMSRIRRLSEPKTITNSPLTTIKARSAESVLKRKLSDGPERNKVSAAVNPDRSKTATLPESKIKTSKLHVNRGEGKSAVKDSQKINATRPSGNAEINISNNKTARQTDADDVSVVEKTVLVLESNKPSLPTSSSSQREPEVRSKQHNYRDKGEKTTVIPESAPIHAPPSTVYRVDKESITSQVQKQSDYNEVTAACSEKDHCTRQSEYSKAPLAKPELLSRAEETAKTQLHGVKAPKMDRNQATSKKTSVKESPKGFRRLLKFGRKNRSSSSVDKNVDGIEKTASTNEVHTLKSLISGAETSTASNTPQKTSRHFSLLSPFRSKTSEKKVAS</sequence>
<evidence type="ECO:0000256" key="1">
    <source>
        <dbReference type="SAM" id="MobiDB-lite"/>
    </source>
</evidence>
<feature type="compositionally biased region" description="Basic and acidic residues" evidence="1">
    <location>
        <begin position="637"/>
        <end position="649"/>
    </location>
</feature>
<reference evidence="2 3" key="1">
    <citation type="journal article" date="2013" name="Proc. Natl. Acad. Sci. U.S.A.">
        <title>Fine-scale variation in meiotic recombination in Mimulus inferred from population shotgun sequencing.</title>
        <authorList>
            <person name="Hellsten U."/>
            <person name="Wright K.M."/>
            <person name="Jenkins J."/>
            <person name="Shu S."/>
            <person name="Yuan Y."/>
            <person name="Wessler S.R."/>
            <person name="Schmutz J."/>
            <person name="Willis J.H."/>
            <person name="Rokhsar D.S."/>
        </authorList>
    </citation>
    <scope>NUCLEOTIDE SEQUENCE [LARGE SCALE GENOMIC DNA]</scope>
    <source>
        <strain evidence="3">cv. DUN x IM62</strain>
    </source>
</reference>
<feature type="compositionally biased region" description="Basic and acidic residues" evidence="1">
    <location>
        <begin position="906"/>
        <end position="918"/>
    </location>
</feature>
<organism evidence="2 3">
    <name type="scientific">Erythranthe guttata</name>
    <name type="common">Yellow monkey flower</name>
    <name type="synonym">Mimulus guttatus</name>
    <dbReference type="NCBI Taxonomy" id="4155"/>
    <lineage>
        <taxon>Eukaryota</taxon>
        <taxon>Viridiplantae</taxon>
        <taxon>Streptophyta</taxon>
        <taxon>Embryophyta</taxon>
        <taxon>Tracheophyta</taxon>
        <taxon>Spermatophyta</taxon>
        <taxon>Magnoliopsida</taxon>
        <taxon>eudicotyledons</taxon>
        <taxon>Gunneridae</taxon>
        <taxon>Pentapetalae</taxon>
        <taxon>asterids</taxon>
        <taxon>lamiids</taxon>
        <taxon>Lamiales</taxon>
        <taxon>Phrymaceae</taxon>
        <taxon>Erythranthe</taxon>
    </lineage>
</organism>
<feature type="region of interest" description="Disordered" evidence="1">
    <location>
        <begin position="84"/>
        <end position="103"/>
    </location>
</feature>
<feature type="compositionally biased region" description="Polar residues" evidence="1">
    <location>
        <begin position="301"/>
        <end position="310"/>
    </location>
</feature>